<protein>
    <submittedName>
        <fullName evidence="1">Uncharacterized protein</fullName>
    </submittedName>
</protein>
<accession>A0A7W9AZY4</accession>
<dbReference type="AlphaFoldDB" id="A0A7W9AZY4"/>
<proteinExistence type="predicted"/>
<sequence length="90" mass="10208">MVVVIVIPARVRRASVVRDTVSFKSPDVSRFDYSINVEACGSRAECWKYNTNAGPNIRRNERFTASFINGLDKVRVVPGVYFTLSRNRPN</sequence>
<evidence type="ECO:0000313" key="2">
    <source>
        <dbReference type="Proteomes" id="UP000555546"/>
    </source>
</evidence>
<gene>
    <name evidence="1" type="ORF">FHS76_003568</name>
</gene>
<organism evidence="1 2">
    <name type="scientific">Brucella daejeonensis</name>
    <dbReference type="NCBI Taxonomy" id="659015"/>
    <lineage>
        <taxon>Bacteria</taxon>
        <taxon>Pseudomonadati</taxon>
        <taxon>Pseudomonadota</taxon>
        <taxon>Alphaproteobacteria</taxon>
        <taxon>Hyphomicrobiales</taxon>
        <taxon>Brucellaceae</taxon>
        <taxon>Brucella/Ochrobactrum group</taxon>
        <taxon>Brucella</taxon>
    </lineage>
</organism>
<comment type="caution">
    <text evidence="1">The sequence shown here is derived from an EMBL/GenBank/DDBJ whole genome shotgun (WGS) entry which is preliminary data.</text>
</comment>
<keyword evidence="2" id="KW-1185">Reference proteome</keyword>
<dbReference type="EMBL" id="JACIJG010000016">
    <property type="protein sequence ID" value="MBB5703659.1"/>
    <property type="molecule type" value="Genomic_DNA"/>
</dbReference>
<reference evidence="1 2" key="1">
    <citation type="submission" date="2020-08" db="EMBL/GenBank/DDBJ databases">
        <title>Genomic Encyclopedia of Type Strains, Phase IV (KMG-IV): sequencing the most valuable type-strain genomes for metagenomic binning, comparative biology and taxonomic classification.</title>
        <authorList>
            <person name="Goeker M."/>
        </authorList>
    </citation>
    <scope>NUCLEOTIDE SEQUENCE [LARGE SCALE GENOMIC DNA]</scope>
    <source>
        <strain evidence="1 2">DSM 26944</strain>
    </source>
</reference>
<name>A0A7W9AZY4_9HYPH</name>
<evidence type="ECO:0000313" key="1">
    <source>
        <dbReference type="EMBL" id="MBB5703659.1"/>
    </source>
</evidence>
<dbReference type="Proteomes" id="UP000555546">
    <property type="component" value="Unassembled WGS sequence"/>
</dbReference>